<feature type="compositionally biased region" description="Low complexity" evidence="1">
    <location>
        <begin position="258"/>
        <end position="269"/>
    </location>
</feature>
<gene>
    <name evidence="2" type="ORF">UCDDA912_g08136</name>
</gene>
<feature type="compositionally biased region" description="Acidic residues" evidence="1">
    <location>
        <begin position="447"/>
        <end position="470"/>
    </location>
</feature>
<organism evidence="2 3">
    <name type="scientific">Diaporthe ampelina</name>
    <dbReference type="NCBI Taxonomy" id="1214573"/>
    <lineage>
        <taxon>Eukaryota</taxon>
        <taxon>Fungi</taxon>
        <taxon>Dikarya</taxon>
        <taxon>Ascomycota</taxon>
        <taxon>Pezizomycotina</taxon>
        <taxon>Sordariomycetes</taxon>
        <taxon>Sordariomycetidae</taxon>
        <taxon>Diaporthales</taxon>
        <taxon>Diaporthaceae</taxon>
        <taxon>Diaporthe</taxon>
    </lineage>
</organism>
<reference evidence="2 3" key="2">
    <citation type="submission" date="2015-05" db="EMBL/GenBank/DDBJ databases">
        <authorList>
            <person name="Morales-Cruz A."/>
            <person name="Amrine K.C."/>
            <person name="Cantu D."/>
        </authorList>
    </citation>
    <scope>NUCLEOTIDE SEQUENCE [LARGE SCALE GENOMIC DNA]</scope>
    <source>
        <strain evidence="2">DA912</strain>
    </source>
</reference>
<feature type="region of interest" description="Disordered" evidence="1">
    <location>
        <begin position="1"/>
        <end position="40"/>
    </location>
</feature>
<evidence type="ECO:0000313" key="2">
    <source>
        <dbReference type="EMBL" id="KKY31847.1"/>
    </source>
</evidence>
<comment type="caution">
    <text evidence="2">The sequence shown here is derived from an EMBL/GenBank/DDBJ whole genome shotgun (WGS) entry which is preliminary data.</text>
</comment>
<name>A0A0G2FB35_9PEZI</name>
<keyword evidence="3" id="KW-1185">Reference proteome</keyword>
<dbReference type="AlphaFoldDB" id="A0A0G2FB35"/>
<protein>
    <submittedName>
        <fullName evidence="2">Uncharacterized protein</fullName>
    </submittedName>
</protein>
<evidence type="ECO:0000313" key="3">
    <source>
        <dbReference type="Proteomes" id="UP000034680"/>
    </source>
</evidence>
<feature type="region of interest" description="Disordered" evidence="1">
    <location>
        <begin position="246"/>
        <end position="270"/>
    </location>
</feature>
<dbReference type="Proteomes" id="UP000034680">
    <property type="component" value="Unassembled WGS sequence"/>
</dbReference>
<evidence type="ECO:0000256" key="1">
    <source>
        <dbReference type="SAM" id="MobiDB-lite"/>
    </source>
</evidence>
<reference evidence="2 3" key="1">
    <citation type="submission" date="2015-05" db="EMBL/GenBank/DDBJ databases">
        <title>Distinctive expansion of gene families associated with plant cell wall degradation and secondary metabolism in the genomes of grapevine trunk pathogens.</title>
        <authorList>
            <person name="Lawrence D.P."/>
            <person name="Travadon R."/>
            <person name="Rolshausen P.E."/>
            <person name="Baumgartner K."/>
        </authorList>
    </citation>
    <scope>NUCLEOTIDE SEQUENCE [LARGE SCALE GENOMIC DNA]</scope>
    <source>
        <strain evidence="2">DA912</strain>
    </source>
</reference>
<feature type="region of interest" description="Disordered" evidence="1">
    <location>
        <begin position="418"/>
        <end position="470"/>
    </location>
</feature>
<proteinExistence type="predicted"/>
<accession>A0A0G2FB35</accession>
<dbReference type="EMBL" id="LCUC01000353">
    <property type="protein sequence ID" value="KKY31847.1"/>
    <property type="molecule type" value="Genomic_DNA"/>
</dbReference>
<dbReference type="OrthoDB" id="5245530at2759"/>
<sequence>MAAFRPVPEPHPNPVPRKGAGRKPKDQRFWPPQDASEDLRTRYLDLQQADENVNKADKKLAKNNDPSKTMHFQAMLLRNMTTRDKLWTECQRLEQGMAAVELSVEEAGSQAQKSHQSWTEMCDRLTARETSLKAENPFAVNEDGSIDLKLLGKESSGLQTMRNWRQHHWKELKDSFTALWNAMEVRYGADQDSSILRLQYVHALGCYPGFAQWLWPDDSQEAVYCRQQYSDPDPSTWYPVQPVQPAQDEMQHHEQEQPENGQQPEQAQGYEAPVAEQMQDWEAIPDVPLDPLNFQWYDPEAYALIQAFAQDNPVQQLQEEAVPVDVEMQDFQEITAAEYQAQRELSLQNQQPGDVQEQMAIDDWETDLTAHQHNADLDAEIESAFGILRQDQLTQQLQAQEAPVDDEIARVHEIAHPEPPAAQQESDPVHEKEVSPWFMGEQQAEAPEVESKDDEDVEMPDEEELDEEDGVEFENVTWQGVPLRELIERYEE</sequence>